<gene>
    <name evidence="1" type="ORF">WDU99_00205</name>
</gene>
<dbReference type="Pfam" id="PF12840">
    <property type="entry name" value="HTH_20"/>
    <property type="match status" value="1"/>
</dbReference>
<sequence length="181" mass="20356">MTQERPIADIVLHPVRMKIIQQLGGRSMTTTELREALPEVKQATLYRHVAALLDADVLAVVEERQVRGAVERTLALGERMAHVGQGEMQAMDAVQLRSAFAMFLSGLSNDFEELLDDDHTEMRGMLGFSRAPLYLDAEDLERLQSEFMQVLTPYLQPRRDGQHRISLATVLIPETDGRTPS</sequence>
<reference evidence="1 2" key="1">
    <citation type="submission" date="2024-02" db="EMBL/GenBank/DDBJ databases">
        <authorList>
            <person name="Saticioglu I.B."/>
        </authorList>
    </citation>
    <scope>NUCLEOTIDE SEQUENCE [LARGE SCALE GENOMIC DNA]</scope>
    <source>
        <strain evidence="1 2">Mu-80</strain>
    </source>
</reference>
<dbReference type="Gene3D" id="1.10.10.10">
    <property type="entry name" value="Winged helix-like DNA-binding domain superfamily/Winged helix DNA-binding domain"/>
    <property type="match status" value="1"/>
</dbReference>
<dbReference type="SUPFAM" id="SSF46785">
    <property type="entry name" value="Winged helix' DNA-binding domain"/>
    <property type="match status" value="1"/>
</dbReference>
<dbReference type="InterPro" id="IPR036388">
    <property type="entry name" value="WH-like_DNA-bd_sf"/>
</dbReference>
<dbReference type="InterPro" id="IPR036390">
    <property type="entry name" value="WH_DNA-bd_sf"/>
</dbReference>
<dbReference type="CDD" id="cd00090">
    <property type="entry name" value="HTH_ARSR"/>
    <property type="match status" value="1"/>
</dbReference>
<dbReference type="RefSeq" id="WP_337330417.1">
    <property type="nucleotide sequence ID" value="NZ_JBBDGM010000001.1"/>
</dbReference>
<dbReference type="InterPro" id="IPR011991">
    <property type="entry name" value="ArsR-like_HTH"/>
</dbReference>
<proteinExistence type="predicted"/>
<organism evidence="1 2">
    <name type="scientific">Microbacterium bandirmense</name>
    <dbReference type="NCBI Taxonomy" id="3122050"/>
    <lineage>
        <taxon>Bacteria</taxon>
        <taxon>Bacillati</taxon>
        <taxon>Actinomycetota</taxon>
        <taxon>Actinomycetes</taxon>
        <taxon>Micrococcales</taxon>
        <taxon>Microbacteriaceae</taxon>
        <taxon>Microbacterium</taxon>
    </lineage>
</organism>
<comment type="caution">
    <text evidence="1">The sequence shown here is derived from an EMBL/GenBank/DDBJ whole genome shotgun (WGS) entry which is preliminary data.</text>
</comment>
<dbReference type="Gene3D" id="6.10.140.2180">
    <property type="match status" value="1"/>
</dbReference>
<protein>
    <submittedName>
        <fullName evidence="1">Helix-turn-helix domain-containing protein</fullName>
    </submittedName>
</protein>
<dbReference type="EMBL" id="JBBDGM010000001">
    <property type="protein sequence ID" value="MEJ1086734.1"/>
    <property type="molecule type" value="Genomic_DNA"/>
</dbReference>
<name>A0ABU8L7H0_9MICO</name>
<accession>A0ABU8L7H0</accession>
<evidence type="ECO:0000313" key="1">
    <source>
        <dbReference type="EMBL" id="MEJ1086734.1"/>
    </source>
</evidence>
<evidence type="ECO:0000313" key="2">
    <source>
        <dbReference type="Proteomes" id="UP001371224"/>
    </source>
</evidence>
<keyword evidence="2" id="KW-1185">Reference proteome</keyword>
<dbReference type="Proteomes" id="UP001371224">
    <property type="component" value="Unassembled WGS sequence"/>
</dbReference>